<reference evidence="1" key="1">
    <citation type="submission" date="2018-01" db="EMBL/GenBank/DDBJ databases">
        <title>An insight into the sialome of Amazonian anophelines.</title>
        <authorList>
            <person name="Ribeiro J.M."/>
            <person name="Scarpassa V."/>
            <person name="Calvo E."/>
        </authorList>
    </citation>
    <scope>NUCLEOTIDE SEQUENCE</scope>
    <source>
        <tissue evidence="1">Salivary glands</tissue>
    </source>
</reference>
<name>A0A2M3ZQ32_9DIPT</name>
<accession>A0A2M3ZQ32</accession>
<evidence type="ECO:0000313" key="1">
    <source>
        <dbReference type="EMBL" id="MBW30654.1"/>
    </source>
</evidence>
<proteinExistence type="predicted"/>
<sequence length="126" mass="14647">MLRTRVSLLLLPRQLSQGYLPRTMLRNHTIAHHRHKLAYPITLNLRPQPYRSHRRTPQAEDHHVGQQHRHRSINHCNISSSSSSNTISRTCIIRISSISTCNSNTNNSHIIIIPITSYHHHSKFLQ</sequence>
<organism evidence="1">
    <name type="scientific">Anopheles braziliensis</name>
    <dbReference type="NCBI Taxonomy" id="58242"/>
    <lineage>
        <taxon>Eukaryota</taxon>
        <taxon>Metazoa</taxon>
        <taxon>Ecdysozoa</taxon>
        <taxon>Arthropoda</taxon>
        <taxon>Hexapoda</taxon>
        <taxon>Insecta</taxon>
        <taxon>Pterygota</taxon>
        <taxon>Neoptera</taxon>
        <taxon>Endopterygota</taxon>
        <taxon>Diptera</taxon>
        <taxon>Nematocera</taxon>
        <taxon>Culicoidea</taxon>
        <taxon>Culicidae</taxon>
        <taxon>Anophelinae</taxon>
        <taxon>Anopheles</taxon>
    </lineage>
</organism>
<protein>
    <submittedName>
        <fullName evidence="1">Putative secreted peptide</fullName>
    </submittedName>
</protein>
<dbReference type="AlphaFoldDB" id="A0A2M3ZQ32"/>
<dbReference type="EMBL" id="GGFM01009903">
    <property type="protein sequence ID" value="MBW30654.1"/>
    <property type="molecule type" value="Transcribed_RNA"/>
</dbReference>